<comment type="caution">
    <text evidence="3">The sequence shown here is derived from an EMBL/GenBank/DDBJ whole genome shotgun (WGS) entry which is preliminary data.</text>
</comment>
<dbReference type="InterPro" id="IPR022002">
    <property type="entry name" value="ChsH2_Znr"/>
</dbReference>
<accession>A0A0D8BC50</accession>
<dbReference type="Pfam" id="PF12172">
    <property type="entry name" value="zf-ChsH2"/>
    <property type="match status" value="1"/>
</dbReference>
<evidence type="ECO:0000313" key="4">
    <source>
        <dbReference type="Proteomes" id="UP000032545"/>
    </source>
</evidence>
<feature type="domain" description="ChsH2 C-terminal OB-fold" evidence="1">
    <location>
        <begin position="58"/>
        <end position="121"/>
    </location>
</feature>
<dbReference type="SUPFAM" id="SSF50249">
    <property type="entry name" value="Nucleic acid-binding proteins"/>
    <property type="match status" value="1"/>
</dbReference>
<dbReference type="PANTHER" id="PTHR34075">
    <property type="entry name" value="BLR3430 PROTEIN"/>
    <property type="match status" value="1"/>
</dbReference>
<protein>
    <submittedName>
        <fullName evidence="3">Putative nucleic-acid-binding protein containing a Zn-ribbon</fullName>
    </submittedName>
</protein>
<name>A0A0D8BC50_9ACTN</name>
<evidence type="ECO:0000259" key="2">
    <source>
        <dbReference type="Pfam" id="PF12172"/>
    </source>
</evidence>
<dbReference type="AlphaFoldDB" id="A0A0D8BC50"/>
<organism evidence="3 4">
    <name type="scientific">Frankia torreyi</name>
    <dbReference type="NCBI Taxonomy" id="1856"/>
    <lineage>
        <taxon>Bacteria</taxon>
        <taxon>Bacillati</taxon>
        <taxon>Actinomycetota</taxon>
        <taxon>Actinomycetes</taxon>
        <taxon>Frankiales</taxon>
        <taxon>Frankiaceae</taxon>
        <taxon>Frankia</taxon>
    </lineage>
</organism>
<dbReference type="InterPro" id="IPR002878">
    <property type="entry name" value="ChsH2_C"/>
</dbReference>
<reference evidence="4" key="1">
    <citation type="submission" date="2015-02" db="EMBL/GenBank/DDBJ databases">
        <title>Draft Genome of Frankia sp. CpI1-S.</title>
        <authorList>
            <person name="Oshone R.T."/>
            <person name="Ngom M."/>
            <person name="Ghodhbane-Gtari F."/>
            <person name="Gtari M."/>
            <person name="Morris K."/>
            <person name="Thomas K."/>
            <person name="Sen A."/>
            <person name="Tisa L.S."/>
        </authorList>
    </citation>
    <scope>NUCLEOTIDE SEQUENCE [LARGE SCALE GENOMIC DNA]</scope>
    <source>
        <strain evidence="4">CpI1-S</strain>
    </source>
</reference>
<dbReference type="EMBL" id="JYFN01000032">
    <property type="protein sequence ID" value="KJE21736.1"/>
    <property type="molecule type" value="Genomic_DNA"/>
</dbReference>
<dbReference type="InterPro" id="IPR012340">
    <property type="entry name" value="NA-bd_OB-fold"/>
</dbReference>
<proteinExistence type="predicted"/>
<dbReference type="Proteomes" id="UP000032545">
    <property type="component" value="Unassembled WGS sequence"/>
</dbReference>
<dbReference type="PANTHER" id="PTHR34075:SF5">
    <property type="entry name" value="BLR3430 PROTEIN"/>
    <property type="match status" value="1"/>
</dbReference>
<dbReference type="InterPro" id="IPR052513">
    <property type="entry name" value="Thioester_dehydratase-like"/>
</dbReference>
<dbReference type="OrthoDB" id="7470921at2"/>
<evidence type="ECO:0000313" key="3">
    <source>
        <dbReference type="EMBL" id="KJE21736.1"/>
    </source>
</evidence>
<evidence type="ECO:0000259" key="1">
    <source>
        <dbReference type="Pfam" id="PF01796"/>
    </source>
</evidence>
<dbReference type="Pfam" id="PF01796">
    <property type="entry name" value="OB_ChsH2_C"/>
    <property type="match status" value="1"/>
</dbReference>
<dbReference type="PATRIC" id="fig|1502723.3.peg.3629"/>
<reference evidence="3 4" key="2">
    <citation type="journal article" date="2016" name="Genome Announc.">
        <title>Permanent Draft Genome Sequences for Two Variants of Frankia sp. Strain CpI1, the First Frankia Strain Isolated from Root Nodules of Comptonia peregrina.</title>
        <authorList>
            <person name="Oshone R."/>
            <person name="Hurst S.G.IV."/>
            <person name="Abebe-Akele F."/>
            <person name="Simpson S."/>
            <person name="Morris K."/>
            <person name="Thomas W.K."/>
            <person name="Tisa L.S."/>
        </authorList>
    </citation>
    <scope>NUCLEOTIDE SEQUENCE [LARGE SCALE GENOMIC DNA]</scope>
    <source>
        <strain evidence="4">CpI1-S</strain>
    </source>
</reference>
<feature type="domain" description="ChsH2 rubredoxin-like zinc ribbon" evidence="2">
    <location>
        <begin position="21"/>
        <end position="56"/>
    </location>
</feature>
<sequence>MTTTPAEVDVDPLEDPAAFFWRECGHGVFWLQHCDGCAKWQYYPRHLCSHCWSRKLTWRRPSGLAVVETFSVVHRGSGAFADLTPYTVALVRLAEGPTMMTNIVDVDPDKVEIGLEVQLDFARRGDRVLPVFRKV</sequence>
<gene>
    <name evidence="3" type="ORF">FF36_03940</name>
</gene>
<keyword evidence="4" id="KW-1185">Reference proteome</keyword>